<dbReference type="InterPro" id="IPR002347">
    <property type="entry name" value="SDR_fam"/>
</dbReference>
<comment type="similarity">
    <text evidence="1">Belongs to the short-chain dehydrogenases/reductases (SDR) family.</text>
</comment>
<evidence type="ECO:0000313" key="2">
    <source>
        <dbReference type="EMBL" id="NYT36388.1"/>
    </source>
</evidence>
<dbReference type="PRINTS" id="PR00080">
    <property type="entry name" value="SDRFAMILY"/>
</dbReference>
<dbReference type="Gene3D" id="3.40.50.720">
    <property type="entry name" value="NAD(P)-binding Rossmann-like Domain"/>
    <property type="match status" value="1"/>
</dbReference>
<dbReference type="AlphaFoldDB" id="A0A853F9B2"/>
<dbReference type="Pfam" id="PF13561">
    <property type="entry name" value="adh_short_C2"/>
    <property type="match status" value="1"/>
</dbReference>
<organism evidence="2 3">
    <name type="scientific">Allopusillimonas soli</name>
    <dbReference type="NCBI Taxonomy" id="659016"/>
    <lineage>
        <taxon>Bacteria</taxon>
        <taxon>Pseudomonadati</taxon>
        <taxon>Pseudomonadota</taxon>
        <taxon>Betaproteobacteria</taxon>
        <taxon>Burkholderiales</taxon>
        <taxon>Alcaligenaceae</taxon>
        <taxon>Allopusillimonas</taxon>
    </lineage>
</organism>
<dbReference type="EMBL" id="JACCEW010000002">
    <property type="protein sequence ID" value="NYT36388.1"/>
    <property type="molecule type" value="Genomic_DNA"/>
</dbReference>
<proteinExistence type="inferred from homology"/>
<keyword evidence="3" id="KW-1185">Reference proteome</keyword>
<protein>
    <submittedName>
        <fullName evidence="2">SDR family oxidoreductase</fullName>
    </submittedName>
</protein>
<dbReference type="RefSeq" id="WP_129968371.1">
    <property type="nucleotide sequence ID" value="NZ_JACCEW010000002.1"/>
</dbReference>
<dbReference type="PANTHER" id="PTHR42879">
    <property type="entry name" value="3-OXOACYL-(ACYL-CARRIER-PROTEIN) REDUCTASE"/>
    <property type="match status" value="1"/>
</dbReference>
<gene>
    <name evidence="2" type="ORF">H0A68_05850</name>
</gene>
<comment type="caution">
    <text evidence="2">The sequence shown here is derived from an EMBL/GenBank/DDBJ whole genome shotgun (WGS) entry which is preliminary data.</text>
</comment>
<reference evidence="2 3" key="1">
    <citation type="submission" date="2020-07" db="EMBL/GenBank/DDBJ databases">
        <title>Taxonomic revisions and descriptions of new bacterial species based on genomic comparisons in the high-G+C-content subgroup of the family Alcaligenaceae.</title>
        <authorList>
            <person name="Szabo A."/>
            <person name="Felfoldi T."/>
        </authorList>
    </citation>
    <scope>NUCLEOTIDE SEQUENCE [LARGE SCALE GENOMIC DNA]</scope>
    <source>
        <strain evidence="2 3">DSM 25264</strain>
    </source>
</reference>
<dbReference type="Proteomes" id="UP000580517">
    <property type="component" value="Unassembled WGS sequence"/>
</dbReference>
<name>A0A853F9B2_9BURK</name>
<dbReference type="InterPro" id="IPR036291">
    <property type="entry name" value="NAD(P)-bd_dom_sf"/>
</dbReference>
<dbReference type="FunFam" id="3.40.50.720:FF:000084">
    <property type="entry name" value="Short-chain dehydrogenase reductase"/>
    <property type="match status" value="1"/>
</dbReference>
<sequence length="260" mass="27381">MNVVLNGRSALISGGSKGLGKAIALQLAQSGANVAILARDAANLDNAVKEIAEESGRDIRGYQCDVSDATQLEQACGAIKQDFGTVDILINNAGSSARDSFMGLTRDSLFADINLKLAPAIQLAQFVIPGMQQQSWGRIVNVVNIGAKAPQACSAPTSMTRAAGVAMTKLMANELATHNILVNALCVGRIRSDQWVRRHARDCPDMPYEDYLNGLATGIPLGRLGHASEFAQTVCFLVSDMASYITGTAINVDGGMSPVT</sequence>
<evidence type="ECO:0000256" key="1">
    <source>
        <dbReference type="ARBA" id="ARBA00006484"/>
    </source>
</evidence>
<dbReference type="SUPFAM" id="SSF51735">
    <property type="entry name" value="NAD(P)-binding Rossmann-fold domains"/>
    <property type="match status" value="1"/>
</dbReference>
<dbReference type="InterPro" id="IPR050259">
    <property type="entry name" value="SDR"/>
</dbReference>
<evidence type="ECO:0000313" key="3">
    <source>
        <dbReference type="Proteomes" id="UP000580517"/>
    </source>
</evidence>
<accession>A0A853F9B2</accession>
<dbReference type="OrthoDB" id="9804774at2"/>
<dbReference type="PRINTS" id="PR00081">
    <property type="entry name" value="GDHRDH"/>
</dbReference>